<accession>A0ABU1ZFU3</accession>
<dbReference type="RefSeq" id="WP_310349240.1">
    <property type="nucleotide sequence ID" value="NZ_JAVDXQ010000009.1"/>
</dbReference>
<reference evidence="1 2" key="1">
    <citation type="submission" date="2023-07" db="EMBL/GenBank/DDBJ databases">
        <title>Sorghum-associated microbial communities from plants grown in Nebraska, USA.</title>
        <authorList>
            <person name="Schachtman D."/>
        </authorList>
    </citation>
    <scope>NUCLEOTIDE SEQUENCE [LARGE SCALE GENOMIC DNA]</scope>
    <source>
        <strain evidence="1 2">BE310</strain>
    </source>
</reference>
<sequence>MQIKDVRPESFIKQIRCDRCGRLAELGEVEFQDFVSIALKAGYASIFGDGNDVQIDLCQYCLRSSLGPWLRVSGAAARLDLLEDRLLRFDAARHGVSSRRPQMFYCRCRKPTVQRSSDVRTCHAARDRLSAGAWPGRAHMG</sequence>
<dbReference type="Proteomes" id="UP001180536">
    <property type="component" value="Unassembled WGS sequence"/>
</dbReference>
<evidence type="ECO:0000313" key="1">
    <source>
        <dbReference type="EMBL" id="MDR7299502.1"/>
    </source>
</evidence>
<protein>
    <submittedName>
        <fullName evidence="1">NMD protein affecting ribosome stability and mRNA decay</fullName>
    </submittedName>
</protein>
<organism evidence="1 2">
    <name type="scientific">Pelomonas aquatica</name>
    <dbReference type="NCBI Taxonomy" id="431058"/>
    <lineage>
        <taxon>Bacteria</taxon>
        <taxon>Pseudomonadati</taxon>
        <taxon>Pseudomonadota</taxon>
        <taxon>Betaproteobacteria</taxon>
        <taxon>Burkholderiales</taxon>
        <taxon>Sphaerotilaceae</taxon>
        <taxon>Roseateles</taxon>
    </lineage>
</organism>
<gene>
    <name evidence="1" type="ORF">J2X16_004872</name>
</gene>
<dbReference type="EMBL" id="JAVDXQ010000009">
    <property type="protein sequence ID" value="MDR7299502.1"/>
    <property type="molecule type" value="Genomic_DNA"/>
</dbReference>
<evidence type="ECO:0000313" key="2">
    <source>
        <dbReference type="Proteomes" id="UP001180536"/>
    </source>
</evidence>
<keyword evidence="2" id="KW-1185">Reference proteome</keyword>
<proteinExistence type="predicted"/>
<comment type="caution">
    <text evidence="1">The sequence shown here is derived from an EMBL/GenBank/DDBJ whole genome shotgun (WGS) entry which is preliminary data.</text>
</comment>
<name>A0ABU1ZFU3_9BURK</name>